<dbReference type="STRING" id="153496.A0U89_12440"/>
<gene>
    <name evidence="5" type="ORF">A0U89_12440</name>
</gene>
<dbReference type="PROSITE" id="PS51352">
    <property type="entry name" value="THIOREDOXIN_2"/>
    <property type="match status" value="1"/>
</dbReference>
<evidence type="ECO:0000256" key="1">
    <source>
        <dbReference type="ARBA" id="ARBA00004196"/>
    </source>
</evidence>
<evidence type="ECO:0000256" key="3">
    <source>
        <dbReference type="ARBA" id="ARBA00023284"/>
    </source>
</evidence>
<dbReference type="CDD" id="cd02966">
    <property type="entry name" value="TlpA_like_family"/>
    <property type="match status" value="1"/>
</dbReference>
<keyword evidence="3" id="KW-0676">Redox-active center</keyword>
<evidence type="ECO:0000259" key="4">
    <source>
        <dbReference type="PROSITE" id="PS51352"/>
    </source>
</evidence>
<keyword evidence="6" id="KW-1185">Reference proteome</keyword>
<organism evidence="5 6">
    <name type="scientific">Kozakia baliensis</name>
    <dbReference type="NCBI Taxonomy" id="153496"/>
    <lineage>
        <taxon>Bacteria</taxon>
        <taxon>Pseudomonadati</taxon>
        <taxon>Pseudomonadota</taxon>
        <taxon>Alphaproteobacteria</taxon>
        <taxon>Acetobacterales</taxon>
        <taxon>Acetobacteraceae</taxon>
        <taxon>Kozakia</taxon>
    </lineage>
</organism>
<dbReference type="InterPro" id="IPR017937">
    <property type="entry name" value="Thioredoxin_CS"/>
</dbReference>
<dbReference type="InterPro" id="IPR013740">
    <property type="entry name" value="Redoxin"/>
</dbReference>
<dbReference type="InterPro" id="IPR050553">
    <property type="entry name" value="Thioredoxin_ResA/DsbE_sf"/>
</dbReference>
<dbReference type="GO" id="GO:0015036">
    <property type="term" value="F:disulfide oxidoreductase activity"/>
    <property type="evidence" value="ECO:0007669"/>
    <property type="project" value="UniProtKB-ARBA"/>
</dbReference>
<dbReference type="GO" id="GO:0017004">
    <property type="term" value="P:cytochrome complex assembly"/>
    <property type="evidence" value="ECO:0007669"/>
    <property type="project" value="UniProtKB-KW"/>
</dbReference>
<dbReference type="Gene3D" id="3.40.30.10">
    <property type="entry name" value="Glutaredoxin"/>
    <property type="match status" value="1"/>
</dbReference>
<reference evidence="5 6" key="1">
    <citation type="journal article" date="2016" name="Microb. Cell Fact.">
        <title>Dissection of exopolysaccharide biosynthesis in Kozakia baliensis.</title>
        <authorList>
            <person name="Brandt J.U."/>
            <person name="Jakob F."/>
            <person name="Behr J."/>
            <person name="Geissler A.J."/>
            <person name="Vogel R.F."/>
        </authorList>
    </citation>
    <scope>NUCLEOTIDE SEQUENCE [LARGE SCALE GENOMIC DNA]</scope>
    <source>
        <strain evidence="5 6">DSM 14400</strain>
    </source>
</reference>
<dbReference type="Pfam" id="PF08534">
    <property type="entry name" value="Redoxin"/>
    <property type="match status" value="1"/>
</dbReference>
<feature type="domain" description="Thioredoxin" evidence="4">
    <location>
        <begin position="23"/>
        <end position="170"/>
    </location>
</feature>
<dbReference type="SUPFAM" id="SSF52833">
    <property type="entry name" value="Thioredoxin-like"/>
    <property type="match status" value="1"/>
</dbReference>
<dbReference type="GO" id="GO:0030313">
    <property type="term" value="C:cell envelope"/>
    <property type="evidence" value="ECO:0007669"/>
    <property type="project" value="UniProtKB-SubCell"/>
</dbReference>
<evidence type="ECO:0000313" key="6">
    <source>
        <dbReference type="Proteomes" id="UP000179145"/>
    </source>
</evidence>
<dbReference type="InterPro" id="IPR013766">
    <property type="entry name" value="Thioredoxin_domain"/>
</dbReference>
<evidence type="ECO:0000256" key="2">
    <source>
        <dbReference type="ARBA" id="ARBA00022748"/>
    </source>
</evidence>
<comment type="subcellular location">
    <subcellularLocation>
        <location evidence="1">Cell envelope</location>
    </subcellularLocation>
</comment>
<evidence type="ECO:0000313" key="5">
    <source>
        <dbReference type="EMBL" id="AOX17813.1"/>
    </source>
</evidence>
<protein>
    <recommendedName>
        <fullName evidence="4">Thioredoxin domain-containing protein</fullName>
    </recommendedName>
</protein>
<proteinExistence type="predicted"/>
<dbReference type="PANTHER" id="PTHR42852">
    <property type="entry name" value="THIOL:DISULFIDE INTERCHANGE PROTEIN DSBE"/>
    <property type="match status" value="1"/>
</dbReference>
<keyword evidence="2" id="KW-0201">Cytochrome c-type biogenesis</keyword>
<dbReference type="Proteomes" id="UP000179145">
    <property type="component" value="Chromosome"/>
</dbReference>
<accession>A0A1D8UVZ4</accession>
<dbReference type="PANTHER" id="PTHR42852:SF17">
    <property type="entry name" value="THIOREDOXIN-LIKE PROTEIN HI_1115"/>
    <property type="match status" value="1"/>
</dbReference>
<sequence length="170" mass="19139">MTSFSSFADEKSNQESIEHIQRSSSPFLLPPIEIADSSQNPVSLTHWRGKPFLLHLWATWCGPCRQELLEIDRVYYELGETANDIVPIACRSGDAEKIRGYYKQIGITHLPVYTDQGGKIDRDLQKITNIPPAYPTTLIINSQFNVIAQHSEELLWSANGVRNALKNAAL</sequence>
<dbReference type="EMBL" id="CP014674">
    <property type="protein sequence ID" value="AOX17813.1"/>
    <property type="molecule type" value="Genomic_DNA"/>
</dbReference>
<dbReference type="PROSITE" id="PS00194">
    <property type="entry name" value="THIOREDOXIN_1"/>
    <property type="match status" value="1"/>
</dbReference>
<dbReference type="InterPro" id="IPR036249">
    <property type="entry name" value="Thioredoxin-like_sf"/>
</dbReference>
<dbReference type="AlphaFoldDB" id="A0A1D8UVZ4"/>
<name>A0A1D8UVZ4_9PROT</name>
<dbReference type="KEGG" id="kba:A0U89_12440"/>